<organism evidence="1 2">
    <name type="scientific">Oscillochloris trichoides DG-6</name>
    <dbReference type="NCBI Taxonomy" id="765420"/>
    <lineage>
        <taxon>Bacteria</taxon>
        <taxon>Bacillati</taxon>
        <taxon>Chloroflexota</taxon>
        <taxon>Chloroflexia</taxon>
        <taxon>Chloroflexales</taxon>
        <taxon>Chloroflexineae</taxon>
        <taxon>Oscillochloridaceae</taxon>
        <taxon>Oscillochloris</taxon>
    </lineage>
</organism>
<dbReference type="HOGENOM" id="CLU_536201_0_0_0"/>
<keyword evidence="2" id="KW-1185">Reference proteome</keyword>
<gene>
    <name evidence="1" type="ORF">OSCT_3045</name>
</gene>
<dbReference type="EMBL" id="ADVR01000128">
    <property type="protein sequence ID" value="EFO79092.1"/>
    <property type="molecule type" value="Genomic_DNA"/>
</dbReference>
<reference evidence="1 2" key="1">
    <citation type="journal article" date="2011" name="J. Bacteriol.">
        <title>Draft genome sequence of the anoxygenic filamentous phototrophic bacterium Oscillochloris trichoides subsp. DG-6.</title>
        <authorList>
            <person name="Kuznetsov B.B."/>
            <person name="Ivanovsky R.N."/>
            <person name="Keppen O.I."/>
            <person name="Sukhacheva M.V."/>
            <person name="Bumazhkin B.K."/>
            <person name="Patutina E.O."/>
            <person name="Beletsky A.V."/>
            <person name="Mardanov A.V."/>
            <person name="Baslerov R.V."/>
            <person name="Panteleeva A.N."/>
            <person name="Kolganova T.V."/>
            <person name="Ravin N.V."/>
            <person name="Skryabin K.G."/>
        </authorList>
    </citation>
    <scope>NUCLEOTIDE SEQUENCE [LARGE SCALE GENOMIC DNA]</scope>
    <source>
        <strain evidence="1 2">DG-6</strain>
    </source>
</reference>
<sequence>MARLVGQPHGVAHQVVLHRHHTAQRIGDLGEAVGAVVGHGRHRPTGVGDGDGPPHGIVLNLRDLIHGVGDRRDVASGVIGEGRGSPLLVGDAVQHALPARLCAVAQRHRLSQRIGDLREVTPAVGERGGTAQRVGDARGAAPAVIDERRRLVQGIRDGERQATARVGHACHPSQTVHDLAGLPGGGVPAILRRGPSRVGHAAQQAVATKEVDGTRPGLIGYRPLEQNRRQPRPNQQPLRVGHLCVAEGELLAHAVLLPDHVPLTVKGVGELHLAARVGLGCQQRGNALVAVGYRLPIGVSHRTEATRCHMGRLVVAKMNRASTVIADNDQPIGLVIVVAEPQIATTGCVNTGQPCPAVLSHANSGLAVGFVSHPEHPAVRILLRDQSALGIEQVNALRAVEQSPATFGAFHQGHLNPSRPGVDRPTSVAEDDQIAAGGRQDGQIVARRDTLLKGVDPAWPQSSSIKSALLIGAREAQCHLRAARGDAQVLLLLELEPGEDINRVPSSG</sequence>
<evidence type="ECO:0000313" key="1">
    <source>
        <dbReference type="EMBL" id="EFO79092.1"/>
    </source>
</evidence>
<dbReference type="AlphaFoldDB" id="E1II95"/>
<accession>E1II95</accession>
<evidence type="ECO:0000313" key="2">
    <source>
        <dbReference type="Proteomes" id="UP000054010"/>
    </source>
</evidence>
<name>E1II95_9CHLR</name>
<proteinExistence type="predicted"/>
<comment type="caution">
    <text evidence="1">The sequence shown here is derived from an EMBL/GenBank/DDBJ whole genome shotgun (WGS) entry which is preliminary data.</text>
</comment>
<dbReference type="Proteomes" id="UP000054010">
    <property type="component" value="Unassembled WGS sequence"/>
</dbReference>
<protein>
    <submittedName>
        <fullName evidence="1">Uncharacterized protein</fullName>
    </submittedName>
</protein>